<dbReference type="RefSeq" id="WP_378268386.1">
    <property type="nucleotide sequence ID" value="NZ_JBHUKR010000017.1"/>
</dbReference>
<comment type="caution">
    <text evidence="6">The sequence shown here is derived from an EMBL/GenBank/DDBJ whole genome shotgun (WGS) entry which is preliminary data.</text>
</comment>
<keyword evidence="2 5" id="KW-0812">Transmembrane</keyword>
<comment type="subcellular location">
    <subcellularLocation>
        <location evidence="1">Membrane</location>
        <topology evidence="1">Multi-pass membrane protein</topology>
    </subcellularLocation>
</comment>
<organism evidence="6 7">
    <name type="scientific">Amycolatopsis pigmentata</name>
    <dbReference type="NCBI Taxonomy" id="450801"/>
    <lineage>
        <taxon>Bacteria</taxon>
        <taxon>Bacillati</taxon>
        <taxon>Actinomycetota</taxon>
        <taxon>Actinomycetes</taxon>
        <taxon>Pseudonocardiales</taxon>
        <taxon>Pseudonocardiaceae</taxon>
        <taxon>Amycolatopsis</taxon>
    </lineage>
</organism>
<feature type="transmembrane region" description="Helical" evidence="5">
    <location>
        <begin position="253"/>
        <end position="277"/>
    </location>
</feature>
<keyword evidence="3 5" id="KW-1133">Transmembrane helix</keyword>
<sequence>MAIWAALGAALLLGVGFVLQQQVAERAPEEDTLSWRLFRDLIGQGRWLAGIAAMICGQILGAIALGQAGITVVEPLLTMNVLVALGLASVMSGQALRRSEWLGALALAAGVTVFVVAAAPQPGHGAHRDRLWLFTGVVVVVSAIVVAVVRRMAGARRAVGLAAAAGMLYGLQDGFTRRGVLLLTRNPLALLTTWTPYAIVSVAVVGLLLAQSAFEAAPLRHSLPVITLAEPAIGVAFGVTVSGDPVRSGAPLLALQAAALAAAVAGCVLVTRSAVLADASPGGGFKKRHRSCPS</sequence>
<feature type="transmembrane region" description="Helical" evidence="5">
    <location>
        <begin position="44"/>
        <end position="65"/>
    </location>
</feature>
<dbReference type="Proteomes" id="UP001597417">
    <property type="component" value="Unassembled WGS sequence"/>
</dbReference>
<gene>
    <name evidence="6" type="ORF">ACFSXZ_28930</name>
</gene>
<evidence type="ECO:0000313" key="7">
    <source>
        <dbReference type="Proteomes" id="UP001597417"/>
    </source>
</evidence>
<keyword evidence="7" id="KW-1185">Reference proteome</keyword>
<dbReference type="InterPro" id="IPR008521">
    <property type="entry name" value="Mg_trans_NIPA"/>
</dbReference>
<feature type="transmembrane region" description="Helical" evidence="5">
    <location>
        <begin position="188"/>
        <end position="210"/>
    </location>
</feature>
<dbReference type="NCBIfam" id="NF038012">
    <property type="entry name" value="DMT_1"/>
    <property type="match status" value="1"/>
</dbReference>
<name>A0ABW5FZ82_9PSEU</name>
<feature type="transmembrane region" description="Helical" evidence="5">
    <location>
        <begin position="131"/>
        <end position="149"/>
    </location>
</feature>
<protein>
    <submittedName>
        <fullName evidence="6">DMT family transporter</fullName>
    </submittedName>
</protein>
<dbReference type="PANTHER" id="PTHR40761">
    <property type="entry name" value="CONSERVED INTEGRAL MEMBRANE ALANINE VALINE AND LEUCINE RICH PROTEIN-RELATED"/>
    <property type="match status" value="1"/>
</dbReference>
<dbReference type="Pfam" id="PF05653">
    <property type="entry name" value="Mg_trans_NIPA"/>
    <property type="match status" value="1"/>
</dbReference>
<evidence type="ECO:0000256" key="3">
    <source>
        <dbReference type="ARBA" id="ARBA00022989"/>
    </source>
</evidence>
<proteinExistence type="predicted"/>
<evidence type="ECO:0000313" key="6">
    <source>
        <dbReference type="EMBL" id="MFD2420363.1"/>
    </source>
</evidence>
<feature type="transmembrane region" description="Helical" evidence="5">
    <location>
        <begin position="101"/>
        <end position="119"/>
    </location>
</feature>
<dbReference type="PANTHER" id="PTHR40761:SF1">
    <property type="entry name" value="CONSERVED INTEGRAL MEMBRANE ALANINE VALINE AND LEUCINE RICH PROTEIN-RELATED"/>
    <property type="match status" value="1"/>
</dbReference>
<evidence type="ECO:0000256" key="2">
    <source>
        <dbReference type="ARBA" id="ARBA00022692"/>
    </source>
</evidence>
<reference evidence="7" key="1">
    <citation type="journal article" date="2019" name="Int. J. Syst. Evol. Microbiol.">
        <title>The Global Catalogue of Microorganisms (GCM) 10K type strain sequencing project: providing services to taxonomists for standard genome sequencing and annotation.</title>
        <authorList>
            <consortium name="The Broad Institute Genomics Platform"/>
            <consortium name="The Broad Institute Genome Sequencing Center for Infectious Disease"/>
            <person name="Wu L."/>
            <person name="Ma J."/>
        </authorList>
    </citation>
    <scope>NUCLEOTIDE SEQUENCE [LARGE SCALE GENOMIC DNA]</scope>
    <source>
        <strain evidence="7">CGMCC 4.7645</strain>
    </source>
</reference>
<dbReference type="EMBL" id="JBHUKR010000017">
    <property type="protein sequence ID" value="MFD2420363.1"/>
    <property type="molecule type" value="Genomic_DNA"/>
</dbReference>
<evidence type="ECO:0000256" key="4">
    <source>
        <dbReference type="ARBA" id="ARBA00023136"/>
    </source>
</evidence>
<keyword evidence="4 5" id="KW-0472">Membrane</keyword>
<evidence type="ECO:0000256" key="5">
    <source>
        <dbReference type="SAM" id="Phobius"/>
    </source>
</evidence>
<evidence type="ECO:0000256" key="1">
    <source>
        <dbReference type="ARBA" id="ARBA00004141"/>
    </source>
</evidence>
<accession>A0ABW5FZ82</accession>